<name>A0ABU7FXB6_9ACTN</name>
<keyword evidence="2" id="KW-1185">Reference proteome</keyword>
<evidence type="ECO:0000313" key="1">
    <source>
        <dbReference type="EMBL" id="MED7828535.1"/>
    </source>
</evidence>
<reference evidence="1" key="1">
    <citation type="submission" date="2024-01" db="EMBL/GenBank/DDBJ databases">
        <title>First draft genome sequence data of TA4-1, the type strain of Gram-positive actinobacterium Streptomyces chiangmaiensis.</title>
        <authorList>
            <person name="Yasawong M."/>
            <person name="Nantapong N."/>
        </authorList>
    </citation>
    <scope>NUCLEOTIDE SEQUENCE</scope>
    <source>
        <strain evidence="1">TA4-1</strain>
    </source>
</reference>
<organism evidence="1 2">
    <name type="scientific">Streptomyces chiangmaiensis</name>
    <dbReference type="NCBI Taxonomy" id="766497"/>
    <lineage>
        <taxon>Bacteria</taxon>
        <taxon>Bacillati</taxon>
        <taxon>Actinomycetota</taxon>
        <taxon>Actinomycetes</taxon>
        <taxon>Kitasatosporales</taxon>
        <taxon>Streptomycetaceae</taxon>
        <taxon>Streptomyces</taxon>
    </lineage>
</organism>
<protein>
    <submittedName>
        <fullName evidence="1">Uncharacterized protein</fullName>
    </submittedName>
</protein>
<sequence>MLSSGGYTDVSHGGRTKLTRVDSARLAGILADGGLRGFGQLRGYGFATWCAREAVPCGGDTVMPYMFGVAVDVSGVCEP</sequence>
<dbReference type="RefSeq" id="WP_329512875.1">
    <property type="nucleotide sequence ID" value="NZ_BAAAYZ010000244.1"/>
</dbReference>
<dbReference type="Gene3D" id="3.50.30.40">
    <property type="entry name" value="Ribonuclease E inhibitor RraA/RraA-like"/>
    <property type="match status" value="1"/>
</dbReference>
<evidence type="ECO:0000313" key="2">
    <source>
        <dbReference type="Proteomes" id="UP001333996"/>
    </source>
</evidence>
<proteinExistence type="predicted"/>
<dbReference type="EMBL" id="JAYWVC010000414">
    <property type="protein sequence ID" value="MED7828535.1"/>
    <property type="molecule type" value="Genomic_DNA"/>
</dbReference>
<accession>A0ABU7FXB6</accession>
<comment type="caution">
    <text evidence="1">The sequence shown here is derived from an EMBL/GenBank/DDBJ whole genome shotgun (WGS) entry which is preliminary data.</text>
</comment>
<dbReference type="Proteomes" id="UP001333996">
    <property type="component" value="Unassembled WGS sequence"/>
</dbReference>
<gene>
    <name evidence="1" type="ORF">VXC91_43500</name>
</gene>